<evidence type="ECO:0000313" key="1">
    <source>
        <dbReference type="EMBL" id="DAE09382.1"/>
    </source>
</evidence>
<protein>
    <submittedName>
        <fullName evidence="1">Minor capsid protein</fullName>
    </submittedName>
</protein>
<organism evidence="1">
    <name type="scientific">Siphoviridae sp. cta8k49</name>
    <dbReference type="NCBI Taxonomy" id="2825562"/>
    <lineage>
        <taxon>Viruses</taxon>
        <taxon>Duplodnaviria</taxon>
        <taxon>Heunggongvirae</taxon>
        <taxon>Uroviricota</taxon>
        <taxon>Caudoviricetes</taxon>
    </lineage>
</organism>
<dbReference type="EMBL" id="BK015487">
    <property type="protein sequence ID" value="DAE09382.1"/>
    <property type="molecule type" value="Genomic_DNA"/>
</dbReference>
<accession>A0A8S5PQK2</accession>
<sequence length="113" mass="12873">MPVVDNTVAVKRFFQNQAATGLNAMANHTLTVANLTAPFKHRGSLKSRNVEVRRIGRDAIRLTWKPIYSQYQNRGRRANGTHVVRKYTTAGTGKGFVDEGVRSTMKDYKRFFR</sequence>
<reference evidence="1" key="1">
    <citation type="journal article" date="2021" name="Proc. Natl. Acad. Sci. U.S.A.">
        <title>A Catalog of Tens of Thousands of Viruses from Human Metagenomes Reveals Hidden Associations with Chronic Diseases.</title>
        <authorList>
            <person name="Tisza M.J."/>
            <person name="Buck C.B."/>
        </authorList>
    </citation>
    <scope>NUCLEOTIDE SEQUENCE</scope>
    <source>
        <strain evidence="1">Cta8k49</strain>
    </source>
</reference>
<name>A0A8S5PQK2_9CAUD</name>
<proteinExistence type="predicted"/>